<dbReference type="SUPFAM" id="SSF52129">
    <property type="entry name" value="Caspase-like"/>
    <property type="match status" value="1"/>
</dbReference>
<keyword evidence="7" id="KW-1133">Transmembrane helix</keyword>
<dbReference type="WBParaSite" id="PSAMB.scaffold8308size9955.g31350.t1">
    <property type="protein sequence ID" value="PSAMB.scaffold8308size9955.g31350.t1"/>
    <property type="gene ID" value="PSAMB.scaffold8308size9955.g31350"/>
</dbReference>
<dbReference type="InterPro" id="IPR017441">
    <property type="entry name" value="Protein_kinase_ATP_BS"/>
</dbReference>
<evidence type="ECO:0000256" key="7">
    <source>
        <dbReference type="SAM" id="Phobius"/>
    </source>
</evidence>
<dbReference type="PANTHER" id="PTHR48016">
    <property type="entry name" value="MAP KINASE KINASE KINASE SSK2-RELATED-RELATED"/>
    <property type="match status" value="1"/>
</dbReference>
<feature type="compositionally biased region" description="Polar residues" evidence="6">
    <location>
        <begin position="199"/>
        <end position="214"/>
    </location>
</feature>
<feature type="compositionally biased region" description="Basic and acidic residues" evidence="6">
    <location>
        <begin position="274"/>
        <end position="284"/>
    </location>
</feature>
<keyword evidence="7" id="KW-0812">Transmembrane</keyword>
<keyword evidence="4 5" id="KW-0067">ATP-binding</keyword>
<evidence type="ECO:0000313" key="10">
    <source>
        <dbReference type="Proteomes" id="UP000887566"/>
    </source>
</evidence>
<dbReference type="InterPro" id="IPR008271">
    <property type="entry name" value="Ser/Thr_kinase_AS"/>
</dbReference>
<organism evidence="10 11">
    <name type="scientific">Plectus sambesii</name>
    <dbReference type="NCBI Taxonomy" id="2011161"/>
    <lineage>
        <taxon>Eukaryota</taxon>
        <taxon>Metazoa</taxon>
        <taxon>Ecdysozoa</taxon>
        <taxon>Nematoda</taxon>
        <taxon>Chromadorea</taxon>
        <taxon>Plectida</taxon>
        <taxon>Plectina</taxon>
        <taxon>Plectoidea</taxon>
        <taxon>Plectidae</taxon>
        <taxon>Plectus</taxon>
    </lineage>
</organism>
<feature type="domain" description="Protein kinase" evidence="8">
    <location>
        <begin position="712"/>
        <end position="915"/>
    </location>
</feature>
<dbReference type="InterPro" id="IPR001309">
    <property type="entry name" value="Pept_C14_p20"/>
</dbReference>
<dbReference type="InterPro" id="IPR029030">
    <property type="entry name" value="Caspase-like_dom_sf"/>
</dbReference>
<dbReference type="InterPro" id="IPR000742">
    <property type="entry name" value="EGF"/>
</dbReference>
<evidence type="ECO:0000256" key="5">
    <source>
        <dbReference type="PROSITE-ProRule" id="PRU10141"/>
    </source>
</evidence>
<dbReference type="Gene3D" id="3.40.50.1460">
    <property type="match status" value="1"/>
</dbReference>
<evidence type="ECO:0000256" key="6">
    <source>
        <dbReference type="SAM" id="MobiDB-lite"/>
    </source>
</evidence>
<dbReference type="PROSITE" id="PS50011">
    <property type="entry name" value="PROTEIN_KINASE_DOM"/>
    <property type="match status" value="1"/>
</dbReference>
<dbReference type="GO" id="GO:0005524">
    <property type="term" value="F:ATP binding"/>
    <property type="evidence" value="ECO:0007669"/>
    <property type="project" value="UniProtKB-UniRule"/>
</dbReference>
<dbReference type="AlphaFoldDB" id="A0A914XKS9"/>
<keyword evidence="10" id="KW-1185">Reference proteome</keyword>
<evidence type="ECO:0000313" key="11">
    <source>
        <dbReference type="WBParaSite" id="PSAMB.scaffold8308size9955.g31350.t1"/>
    </source>
</evidence>
<proteinExistence type="predicted"/>
<dbReference type="PROSITE" id="PS00107">
    <property type="entry name" value="PROTEIN_KINASE_ATP"/>
    <property type="match status" value="1"/>
</dbReference>
<reference evidence="11" key="1">
    <citation type="submission" date="2022-11" db="UniProtKB">
        <authorList>
            <consortium name="WormBaseParasite"/>
        </authorList>
    </citation>
    <scope>IDENTIFICATION</scope>
</reference>
<dbReference type="Gene3D" id="2.10.25.10">
    <property type="entry name" value="Laminin"/>
    <property type="match status" value="1"/>
</dbReference>
<dbReference type="InterPro" id="IPR011600">
    <property type="entry name" value="Pept_C14_caspase"/>
</dbReference>
<sequence>MTAVFEIFRIQSRQARVINGLATGNQYDSQSPLFNKRCLCDPGWIGELCDQSKTTPCGENGENINGKCICQSNFVGDRCEYVTKCSHGQLYNGRCACYYGWAGDFCDKIICHLGSPNEANTACICPPKYRGKYCDFCAEPSSSPPPECAKVSGRHKKLEEEYFAIILIAVIPMILVIIGIVFYLRYSKSKQASTKHARQTAQDSQGTNNANDNQPLRDVGRNVVAQDDLYFGKFSDAPPPYEAVLHILKNQSMTVKVENEHDAGKGTGALPMQREGHEQGDEAHLTSSEKNLKYSSPSKLLVTFSEEAMAQSVEVNNEMDDGQLKQRDGNKSVLMNIEEEEIVCETSSDTEKILSKDKMKQLTVMEAGKKVVEDNSSNQSTTIKVENEFYYENLNDNGRDIVDIPKIQVCLKSSRKDFKRTSLVYNTMTTDAGSEVSRWLEPIDEMPPATHFLKRRGSEQTNSIQTVSDERAQSIDFPLMGAPETPHPKAYPPVLHEYDFSPQNCAILQISNYKLGHETRSNYEGDRRSFESLRRQFNVPATSKIPVISIENQTREQMLTAVRDFVKAIQALPANERIDGCAVFIVTHGKDAEINGTDGRYLRLSEISSEFSSEKCSKLANKQLLLIEACYGGWSHYAANNGTIDSSYIRALTVLREKSYRGDTTEKILRKHQLQSDQERIQESKSRRFDLESLVPENSIDEAIRISSLDGWSKIEQIGEGRYGDVWVYSTLIKETPYVAGKKLKVQLWNLNEKQKTDLKARVNNFIVELNTLYKISNVCSELFVQFIGCYLGSKNLILFTEYMENGSIKGQILNKPLNEATALKYTFQATQALNFLHHYQEGRIVHRDIKCDNLLLTRNFDVKLADFGFVHNLVVDSESYTISQSAPHGLAGTFSFAAPEVLFGGSYGRRADIW</sequence>
<dbReference type="PROSITE" id="PS00022">
    <property type="entry name" value="EGF_1"/>
    <property type="match status" value="1"/>
</dbReference>
<dbReference type="Pfam" id="PF00656">
    <property type="entry name" value="Peptidase_C14"/>
    <property type="match status" value="1"/>
</dbReference>
<dbReference type="GO" id="GO:0004197">
    <property type="term" value="F:cysteine-type endopeptidase activity"/>
    <property type="evidence" value="ECO:0007669"/>
    <property type="project" value="InterPro"/>
</dbReference>
<dbReference type="InterPro" id="IPR000719">
    <property type="entry name" value="Prot_kinase_dom"/>
</dbReference>
<evidence type="ECO:0000256" key="2">
    <source>
        <dbReference type="ARBA" id="ARBA00022741"/>
    </source>
</evidence>
<feature type="domain" description="Caspase family p20" evidence="9">
    <location>
        <begin position="547"/>
        <end position="632"/>
    </location>
</feature>
<dbReference type="Proteomes" id="UP000887566">
    <property type="component" value="Unplaced"/>
</dbReference>
<name>A0A914XKS9_9BILA</name>
<keyword evidence="7" id="KW-0472">Membrane</keyword>
<feature type="binding site" evidence="5">
    <location>
        <position position="742"/>
    </location>
    <ligand>
        <name>ATP</name>
        <dbReference type="ChEBI" id="CHEBI:30616"/>
    </ligand>
</feature>
<accession>A0A914XKS9</accession>
<keyword evidence="3" id="KW-0418">Kinase</keyword>
<evidence type="ECO:0000256" key="4">
    <source>
        <dbReference type="ARBA" id="ARBA00022840"/>
    </source>
</evidence>
<evidence type="ECO:0000256" key="1">
    <source>
        <dbReference type="ARBA" id="ARBA00022679"/>
    </source>
</evidence>
<dbReference type="InterPro" id="IPR002049">
    <property type="entry name" value="LE_dom"/>
</dbReference>
<evidence type="ECO:0000256" key="3">
    <source>
        <dbReference type="ARBA" id="ARBA00022777"/>
    </source>
</evidence>
<feature type="transmembrane region" description="Helical" evidence="7">
    <location>
        <begin position="162"/>
        <end position="184"/>
    </location>
</feature>
<dbReference type="InterPro" id="IPR011009">
    <property type="entry name" value="Kinase-like_dom_sf"/>
</dbReference>
<evidence type="ECO:0000259" key="8">
    <source>
        <dbReference type="PROSITE" id="PS50011"/>
    </source>
</evidence>
<dbReference type="PROSITE" id="PS50208">
    <property type="entry name" value="CASPASE_P20"/>
    <property type="match status" value="1"/>
</dbReference>
<dbReference type="PROSITE" id="PS00108">
    <property type="entry name" value="PROTEIN_KINASE_ST"/>
    <property type="match status" value="1"/>
</dbReference>
<keyword evidence="1" id="KW-0808">Transferase</keyword>
<evidence type="ECO:0000259" key="9">
    <source>
        <dbReference type="PROSITE" id="PS50208"/>
    </source>
</evidence>
<dbReference type="GO" id="GO:0004672">
    <property type="term" value="F:protein kinase activity"/>
    <property type="evidence" value="ECO:0007669"/>
    <property type="project" value="InterPro"/>
</dbReference>
<dbReference type="SUPFAM" id="SSF56112">
    <property type="entry name" value="Protein kinase-like (PK-like)"/>
    <property type="match status" value="1"/>
</dbReference>
<keyword evidence="2 5" id="KW-0547">Nucleotide-binding</keyword>
<dbReference type="Gene3D" id="1.10.510.10">
    <property type="entry name" value="Transferase(Phosphotransferase) domain 1"/>
    <property type="match status" value="1"/>
</dbReference>
<dbReference type="CDD" id="cd00055">
    <property type="entry name" value="EGF_Lam"/>
    <property type="match status" value="1"/>
</dbReference>
<dbReference type="PANTHER" id="PTHR48016:SF56">
    <property type="entry name" value="MAPKK KINASE"/>
    <property type="match status" value="1"/>
</dbReference>
<dbReference type="Pfam" id="PF00069">
    <property type="entry name" value="Pkinase"/>
    <property type="match status" value="1"/>
</dbReference>
<dbReference type="GO" id="GO:0006508">
    <property type="term" value="P:proteolysis"/>
    <property type="evidence" value="ECO:0007669"/>
    <property type="project" value="InterPro"/>
</dbReference>
<feature type="region of interest" description="Disordered" evidence="6">
    <location>
        <begin position="258"/>
        <end position="290"/>
    </location>
</feature>
<feature type="region of interest" description="Disordered" evidence="6">
    <location>
        <begin position="195"/>
        <end position="217"/>
    </location>
</feature>
<protein>
    <submittedName>
        <fullName evidence="11">Uncharacterized protein</fullName>
    </submittedName>
</protein>
<dbReference type="SMART" id="SM00220">
    <property type="entry name" value="S_TKc"/>
    <property type="match status" value="1"/>
</dbReference>
<dbReference type="InterPro" id="IPR050538">
    <property type="entry name" value="MAP_kinase_kinase_kinase"/>
</dbReference>